<dbReference type="EMBL" id="VOXD01000014">
    <property type="protein sequence ID" value="TXF89433.1"/>
    <property type="molecule type" value="Genomic_DNA"/>
</dbReference>
<sequence>MTPPISRASGIKNNNLSAIKLKTFGIRHHGPGSARRLRAALDAYLPDLILIEMPADADKVLREVVTNGLRPPVAMVLYDAKDIERASFYPFARFSPEYQAIDWAVERDIDVWPIDLPARNYLAEKAAAVPPTLFATGEPPVEEPSVLPGKTKEQLRRQLRRDPLSLMAELAGYQDSEAWWDATLERGHEDSLAVFEALLSMVAELRETFPSASDDENQRREAFMRTEIRKALKTGAERIAVVVGAWHGPAVSDPLKYKATADKAILKGLPKVKIAAAWVPWSYPRLARAGGYGAGVASPNWYQFVYDFPDNATDRWMATAAKLLRGEGFDASPAMATEGVSLAKTLATLRDHEQPGIHELEQALLGTLAAGRPERLAVIHEKLTIGTTVGFVPPDVTTVPLLQDLNRELKSTRMAKLWETAGEQYLKATKTNPRGGIDLRANNDLRKSHLLHRLNLLEITWGKLQPAGPDSLSSFKEIWLLEWQPEYSLFLIERASYGNTVAVAAGRYAREKAAEMRTVRPLAQLTLDCLRANLPEAIPDLMALLRERAAETTDVASLLAALPTLVQTSRYGDSRKTDTTALLMVIDELLPRLAAGLPVATTNIDDEQAGELLQHLAAANYALAQLDNEQHTEIWTSGLRRTAAAGGVHPLLEGHTIRLLYDHDMLDDQEAAQRFSRALSAANGAQAVAQWLSGFLHGSGQLLFHYPPLWGLVNDWVAGLVWEDFENILPLLRRTFADFSQFDRQRLLTLARKKGDERKTDIAVIPETPRHASAAGSAAGAKKVELSTDAPQANVSGEDLIEALLGWMG</sequence>
<dbReference type="Pfam" id="PF18934">
    <property type="entry name" value="DUF5682"/>
    <property type="match status" value="1"/>
</dbReference>
<dbReference type="AlphaFoldDB" id="A0A5C7FP54"/>
<dbReference type="Proteomes" id="UP000321907">
    <property type="component" value="Unassembled WGS sequence"/>
</dbReference>
<evidence type="ECO:0000313" key="1">
    <source>
        <dbReference type="EMBL" id="TXF89433.1"/>
    </source>
</evidence>
<dbReference type="InterPro" id="IPR050458">
    <property type="entry name" value="LolB"/>
</dbReference>
<name>A0A5C7FP54_9BACT</name>
<dbReference type="PANTHER" id="PTHR30634:SF14">
    <property type="match status" value="1"/>
</dbReference>
<dbReference type="RefSeq" id="WP_147930743.1">
    <property type="nucleotide sequence ID" value="NZ_VOXD01000014.1"/>
</dbReference>
<dbReference type="PANTHER" id="PTHR30634">
    <property type="entry name" value="OUTER MEMBRANE LOLAB LIPOPROTEIN INSERTION APPARATUS"/>
    <property type="match status" value="1"/>
</dbReference>
<accession>A0A5C7FP54</accession>
<evidence type="ECO:0000313" key="2">
    <source>
        <dbReference type="Proteomes" id="UP000321907"/>
    </source>
</evidence>
<protein>
    <submittedName>
        <fullName evidence="1">Uncharacterized protein</fullName>
    </submittedName>
</protein>
<organism evidence="1 2">
    <name type="scientific">Neolewinella aurantiaca</name>
    <dbReference type="NCBI Taxonomy" id="2602767"/>
    <lineage>
        <taxon>Bacteria</taxon>
        <taxon>Pseudomonadati</taxon>
        <taxon>Bacteroidota</taxon>
        <taxon>Saprospiria</taxon>
        <taxon>Saprospirales</taxon>
        <taxon>Lewinellaceae</taxon>
        <taxon>Neolewinella</taxon>
    </lineage>
</organism>
<comment type="caution">
    <text evidence="1">The sequence shown here is derived from an EMBL/GenBank/DDBJ whole genome shotgun (WGS) entry which is preliminary data.</text>
</comment>
<dbReference type="InterPro" id="IPR043737">
    <property type="entry name" value="DUF5682"/>
</dbReference>
<reference evidence="1 2" key="1">
    <citation type="submission" date="2019-08" db="EMBL/GenBank/DDBJ databases">
        <title>Lewinella sp. strain SSH13 Genome sequencing and assembly.</title>
        <authorList>
            <person name="Kim I."/>
        </authorList>
    </citation>
    <scope>NUCLEOTIDE SEQUENCE [LARGE SCALE GENOMIC DNA]</scope>
    <source>
        <strain evidence="1 2">SSH13</strain>
    </source>
</reference>
<gene>
    <name evidence="1" type="ORF">FUA23_10730</name>
</gene>
<dbReference type="OrthoDB" id="9768066at2"/>
<keyword evidence="2" id="KW-1185">Reference proteome</keyword>
<proteinExistence type="predicted"/>